<organism evidence="1 2">
    <name type="scientific">Acidithrix ferrooxidans</name>
    <dbReference type="NCBI Taxonomy" id="1280514"/>
    <lineage>
        <taxon>Bacteria</taxon>
        <taxon>Bacillati</taxon>
        <taxon>Actinomycetota</taxon>
        <taxon>Acidimicrobiia</taxon>
        <taxon>Acidimicrobiales</taxon>
        <taxon>Acidimicrobiaceae</taxon>
        <taxon>Acidithrix</taxon>
    </lineage>
</organism>
<sequence length="36" mass="3830">MTPNLYAAFRLTLARVVVGSSFDLLGNCLTNSLKGS</sequence>
<dbReference type="AlphaFoldDB" id="A0A0D8HE56"/>
<evidence type="ECO:0000313" key="2">
    <source>
        <dbReference type="Proteomes" id="UP000032360"/>
    </source>
</evidence>
<protein>
    <submittedName>
        <fullName evidence="1">Uncharacterized protein</fullName>
    </submittedName>
</protein>
<accession>A0A0D8HE56</accession>
<proteinExistence type="predicted"/>
<gene>
    <name evidence="1" type="ORF">AXFE_29480</name>
</gene>
<keyword evidence="2" id="KW-1185">Reference proteome</keyword>
<comment type="caution">
    <text evidence="1">The sequence shown here is derived from an EMBL/GenBank/DDBJ whole genome shotgun (WGS) entry which is preliminary data.</text>
</comment>
<dbReference type="EMBL" id="JXYS01000093">
    <property type="protein sequence ID" value="KJF16213.1"/>
    <property type="molecule type" value="Genomic_DNA"/>
</dbReference>
<evidence type="ECO:0000313" key="1">
    <source>
        <dbReference type="EMBL" id="KJF16213.1"/>
    </source>
</evidence>
<reference evidence="1 2" key="1">
    <citation type="submission" date="2015-01" db="EMBL/GenBank/DDBJ databases">
        <title>Draft genome of the acidophilic iron oxidizer Acidithrix ferrooxidans strain Py-F3.</title>
        <authorList>
            <person name="Poehlein A."/>
            <person name="Eisen S."/>
            <person name="Schloemann M."/>
            <person name="Johnson B.D."/>
            <person name="Daniel R."/>
            <person name="Muehling M."/>
        </authorList>
    </citation>
    <scope>NUCLEOTIDE SEQUENCE [LARGE SCALE GENOMIC DNA]</scope>
    <source>
        <strain evidence="1 2">Py-F3</strain>
    </source>
</reference>
<name>A0A0D8HE56_9ACTN</name>
<dbReference type="Proteomes" id="UP000032360">
    <property type="component" value="Unassembled WGS sequence"/>
</dbReference>